<accession>A0ABN7NQ10</accession>
<comment type="subcellular location">
    <subcellularLocation>
        <location evidence="1">Cell membrane</location>
        <topology evidence="1">Multi-pass membrane protein</topology>
    </subcellularLocation>
</comment>
<feature type="transmembrane region" description="Helical" evidence="13">
    <location>
        <begin position="186"/>
        <end position="207"/>
    </location>
</feature>
<feature type="domain" description="Ionotropic glutamate receptor L-glutamate and glycine-binding" evidence="14">
    <location>
        <begin position="6"/>
        <end position="65"/>
    </location>
</feature>
<sequence>MLQRPPITNLKTSENGSIEVGGFFGEVWSLLEKNLNFTTTFYPARDNAHGTYENNSWNGIIEMIRSHEVEVGVGDFAMTARRLSVISFTHPLLWTSFNVFIRAPPDELIWTSFLTPFSTGLWFIIGAVILIVASYLSALNFIKNTIFAQQTEQDINYSYLDAIFGIFGAFCQQGQKLTPRSESSRVLFLSTHLTAVTLYAAYSASLISSLTKEVTVLPFQDLQGLLQDGTYKFAVVKKTAHYNYFEESNEPFMKEVYIKYIQNQDLPSTQRGALKRLCSVKKYALLASLHTTESQANQLSCPIISIPKQVYPAFTAMTIRKNSSYLGIIDFLREQFPQTSALWGGLQPPHKHYLFCKKSCLSRNTRSHPLQWPNGLWRHSVLEWPAEDGDIRARIPVSY</sequence>
<protein>
    <recommendedName>
        <fullName evidence="14">Ionotropic glutamate receptor L-glutamate and glycine-binding domain-containing protein</fullName>
    </recommendedName>
</protein>
<dbReference type="PANTHER" id="PTHR42643">
    <property type="entry name" value="IONOTROPIC RECEPTOR 20A-RELATED"/>
    <property type="match status" value="1"/>
</dbReference>
<dbReference type="SMART" id="SM00918">
    <property type="entry name" value="Lig_chan-Glu_bd"/>
    <property type="match status" value="1"/>
</dbReference>
<keyword evidence="5 13" id="KW-0812">Transmembrane</keyword>
<dbReference type="PANTHER" id="PTHR42643:SF24">
    <property type="entry name" value="IONOTROPIC RECEPTOR 60A"/>
    <property type="match status" value="1"/>
</dbReference>
<proteinExistence type="inferred from homology"/>
<dbReference type="Gene3D" id="1.10.287.70">
    <property type="match status" value="1"/>
</dbReference>
<evidence type="ECO:0000256" key="7">
    <source>
        <dbReference type="ARBA" id="ARBA00023065"/>
    </source>
</evidence>
<evidence type="ECO:0000256" key="1">
    <source>
        <dbReference type="ARBA" id="ARBA00004651"/>
    </source>
</evidence>
<keyword evidence="3" id="KW-0813">Transport</keyword>
<keyword evidence="11" id="KW-1071">Ligand-gated ion channel</keyword>
<keyword evidence="16" id="KW-1185">Reference proteome</keyword>
<keyword evidence="4" id="KW-1003">Cell membrane</keyword>
<evidence type="ECO:0000256" key="2">
    <source>
        <dbReference type="ARBA" id="ARBA00008685"/>
    </source>
</evidence>
<dbReference type="EMBL" id="CAJPIN010004571">
    <property type="protein sequence ID" value="CAG2056909.1"/>
    <property type="molecule type" value="Genomic_DNA"/>
</dbReference>
<evidence type="ECO:0000256" key="11">
    <source>
        <dbReference type="ARBA" id="ARBA00023286"/>
    </source>
</evidence>
<dbReference type="Gene3D" id="3.40.190.10">
    <property type="entry name" value="Periplasmic binding protein-like II"/>
    <property type="match status" value="1"/>
</dbReference>
<keyword evidence="9" id="KW-0675">Receptor</keyword>
<dbReference type="Proteomes" id="UP001153148">
    <property type="component" value="Unassembled WGS sequence"/>
</dbReference>
<keyword evidence="8 13" id="KW-0472">Membrane</keyword>
<evidence type="ECO:0000256" key="10">
    <source>
        <dbReference type="ARBA" id="ARBA00023180"/>
    </source>
</evidence>
<keyword evidence="6 13" id="KW-1133">Transmembrane helix</keyword>
<evidence type="ECO:0000256" key="3">
    <source>
        <dbReference type="ARBA" id="ARBA00022448"/>
    </source>
</evidence>
<evidence type="ECO:0000259" key="14">
    <source>
        <dbReference type="SMART" id="SM00918"/>
    </source>
</evidence>
<evidence type="ECO:0000256" key="4">
    <source>
        <dbReference type="ARBA" id="ARBA00022475"/>
    </source>
</evidence>
<evidence type="ECO:0000256" key="12">
    <source>
        <dbReference type="ARBA" id="ARBA00023303"/>
    </source>
</evidence>
<evidence type="ECO:0000256" key="5">
    <source>
        <dbReference type="ARBA" id="ARBA00022692"/>
    </source>
</evidence>
<evidence type="ECO:0000256" key="13">
    <source>
        <dbReference type="SAM" id="Phobius"/>
    </source>
</evidence>
<feature type="transmembrane region" description="Helical" evidence="13">
    <location>
        <begin position="121"/>
        <end position="142"/>
    </location>
</feature>
<evidence type="ECO:0000256" key="9">
    <source>
        <dbReference type="ARBA" id="ARBA00023170"/>
    </source>
</evidence>
<dbReference type="InterPro" id="IPR052192">
    <property type="entry name" value="Insect_Ionotropic_Sensory_Rcpt"/>
</dbReference>
<keyword evidence="7" id="KW-0406">Ion transport</keyword>
<dbReference type="SUPFAM" id="SSF53850">
    <property type="entry name" value="Periplasmic binding protein-like II"/>
    <property type="match status" value="1"/>
</dbReference>
<dbReference type="InterPro" id="IPR001320">
    <property type="entry name" value="Iontro_rcpt_C"/>
</dbReference>
<comment type="similarity">
    <text evidence="2">Belongs to the glutamate-gated ion channel (TC 1.A.10.1) family.</text>
</comment>
<name>A0ABN7NQ10_TIMPD</name>
<evidence type="ECO:0000256" key="8">
    <source>
        <dbReference type="ARBA" id="ARBA00023136"/>
    </source>
</evidence>
<organism evidence="15 16">
    <name type="scientific">Timema podura</name>
    <name type="common">Walking stick</name>
    <dbReference type="NCBI Taxonomy" id="61482"/>
    <lineage>
        <taxon>Eukaryota</taxon>
        <taxon>Metazoa</taxon>
        <taxon>Ecdysozoa</taxon>
        <taxon>Arthropoda</taxon>
        <taxon>Hexapoda</taxon>
        <taxon>Insecta</taxon>
        <taxon>Pterygota</taxon>
        <taxon>Neoptera</taxon>
        <taxon>Polyneoptera</taxon>
        <taxon>Phasmatodea</taxon>
        <taxon>Timematodea</taxon>
        <taxon>Timematoidea</taxon>
        <taxon>Timematidae</taxon>
        <taxon>Timema</taxon>
    </lineage>
</organism>
<feature type="transmembrane region" description="Helical" evidence="13">
    <location>
        <begin position="83"/>
        <end position="101"/>
    </location>
</feature>
<evidence type="ECO:0000256" key="6">
    <source>
        <dbReference type="ARBA" id="ARBA00022989"/>
    </source>
</evidence>
<dbReference type="Pfam" id="PF00060">
    <property type="entry name" value="Lig_chan"/>
    <property type="match status" value="1"/>
</dbReference>
<gene>
    <name evidence="15" type="ORF">TPAB3V08_LOCUS3892</name>
</gene>
<evidence type="ECO:0000313" key="16">
    <source>
        <dbReference type="Proteomes" id="UP001153148"/>
    </source>
</evidence>
<dbReference type="InterPro" id="IPR019594">
    <property type="entry name" value="Glu/Gly-bd"/>
</dbReference>
<reference evidence="15" key="1">
    <citation type="submission" date="2021-03" db="EMBL/GenBank/DDBJ databases">
        <authorList>
            <person name="Tran Van P."/>
        </authorList>
    </citation>
    <scope>NUCLEOTIDE SEQUENCE</scope>
</reference>
<comment type="caution">
    <text evidence="15">The sequence shown here is derived from an EMBL/GenBank/DDBJ whole genome shotgun (WGS) entry which is preliminary data.</text>
</comment>
<keyword evidence="12" id="KW-0407">Ion channel</keyword>
<keyword evidence="10" id="KW-0325">Glycoprotein</keyword>
<evidence type="ECO:0000313" key="15">
    <source>
        <dbReference type="EMBL" id="CAG2056909.1"/>
    </source>
</evidence>
<dbReference type="Pfam" id="PF10613">
    <property type="entry name" value="Lig_chan-Glu_bd"/>
    <property type="match status" value="1"/>
</dbReference>